<dbReference type="GeneID" id="78773749"/>
<protein>
    <submittedName>
        <fullName evidence="2">Uncharacterized protein</fullName>
    </submittedName>
</protein>
<accession>A0A6A5HC19</accession>
<evidence type="ECO:0000256" key="1">
    <source>
        <dbReference type="SAM" id="SignalP"/>
    </source>
</evidence>
<name>A0A6A5HC19_CAERE</name>
<dbReference type="EMBL" id="WUAV01000002">
    <property type="protein sequence ID" value="KAF1763952.1"/>
    <property type="molecule type" value="Genomic_DNA"/>
</dbReference>
<sequence length="166" mass="18559">MNWFIFLSVILVLLFQEGQSCLKRRSTDDVCECSDFLDLAASMFQRNNVLFSEGSGCVRNVTCGAHYFTYLTTRFNVSEISAPDDMSKNSNRADLQTVELEGNSSAPTGPPLDLFSFFGLDCENSKWYATKYPAGLEYVDINGELKYLGGGGEFNGKKSEIMKFAW</sequence>
<dbReference type="KEGG" id="crq:GCK72_003898"/>
<reference evidence="2 3" key="1">
    <citation type="submission" date="2019-12" db="EMBL/GenBank/DDBJ databases">
        <title>Chromosome-level assembly of the Caenorhabditis remanei genome.</title>
        <authorList>
            <person name="Teterina A.A."/>
            <person name="Willis J.H."/>
            <person name="Phillips P.C."/>
        </authorList>
    </citation>
    <scope>NUCLEOTIDE SEQUENCE [LARGE SCALE GENOMIC DNA]</scope>
    <source>
        <strain evidence="2 3">PX506</strain>
        <tissue evidence="2">Whole organism</tissue>
    </source>
</reference>
<gene>
    <name evidence="2" type="ORF">GCK72_003898</name>
</gene>
<dbReference type="InterPro" id="IPR003326">
    <property type="entry name" value="TRA-1_regulated"/>
</dbReference>
<dbReference type="Proteomes" id="UP000483820">
    <property type="component" value="Chromosome II"/>
</dbReference>
<feature type="signal peptide" evidence="1">
    <location>
        <begin position="1"/>
        <end position="20"/>
    </location>
</feature>
<evidence type="ECO:0000313" key="2">
    <source>
        <dbReference type="EMBL" id="KAF1763952.1"/>
    </source>
</evidence>
<proteinExistence type="predicted"/>
<evidence type="ECO:0000313" key="3">
    <source>
        <dbReference type="Proteomes" id="UP000483820"/>
    </source>
</evidence>
<dbReference type="RefSeq" id="XP_053588514.1">
    <property type="nucleotide sequence ID" value="XM_053724320.1"/>
</dbReference>
<dbReference type="Pfam" id="PF02343">
    <property type="entry name" value="TRA-1_regulated"/>
    <property type="match status" value="1"/>
</dbReference>
<dbReference type="AlphaFoldDB" id="A0A6A5HC19"/>
<keyword evidence="1" id="KW-0732">Signal</keyword>
<dbReference type="CTD" id="78773749"/>
<feature type="chain" id="PRO_5025692532" evidence="1">
    <location>
        <begin position="21"/>
        <end position="166"/>
    </location>
</feature>
<organism evidence="2 3">
    <name type="scientific">Caenorhabditis remanei</name>
    <name type="common">Caenorhabditis vulgaris</name>
    <dbReference type="NCBI Taxonomy" id="31234"/>
    <lineage>
        <taxon>Eukaryota</taxon>
        <taxon>Metazoa</taxon>
        <taxon>Ecdysozoa</taxon>
        <taxon>Nematoda</taxon>
        <taxon>Chromadorea</taxon>
        <taxon>Rhabditida</taxon>
        <taxon>Rhabditina</taxon>
        <taxon>Rhabditomorpha</taxon>
        <taxon>Rhabditoidea</taxon>
        <taxon>Rhabditidae</taxon>
        <taxon>Peloderinae</taxon>
        <taxon>Caenorhabditis</taxon>
    </lineage>
</organism>
<comment type="caution">
    <text evidence="2">The sequence shown here is derived from an EMBL/GenBank/DDBJ whole genome shotgun (WGS) entry which is preliminary data.</text>
</comment>